<dbReference type="InterPro" id="IPR001972">
    <property type="entry name" value="Stomatin_HflK_fam"/>
</dbReference>
<dbReference type="AlphaFoldDB" id="A0A5N5TAF1"/>
<dbReference type="SUPFAM" id="SSF117892">
    <property type="entry name" value="Band 7/SPFH domain"/>
    <property type="match status" value="1"/>
</dbReference>
<dbReference type="PANTHER" id="PTHR10264">
    <property type="entry name" value="BAND 7 PROTEIN-RELATED"/>
    <property type="match status" value="1"/>
</dbReference>
<comment type="similarity">
    <text evidence="1">Belongs to the band 7/mec-2 family.</text>
</comment>
<evidence type="ECO:0000256" key="1">
    <source>
        <dbReference type="ARBA" id="ARBA00008164"/>
    </source>
</evidence>
<name>A0A5N5TAF1_9CRUS</name>
<gene>
    <name evidence="4" type="ORF">Anas_09395</name>
</gene>
<evidence type="ECO:0000313" key="4">
    <source>
        <dbReference type="EMBL" id="KAB7501960.1"/>
    </source>
</evidence>
<dbReference type="InterPro" id="IPR043202">
    <property type="entry name" value="Band-7_stomatin-like"/>
</dbReference>
<dbReference type="InterPro" id="IPR036013">
    <property type="entry name" value="Band_7/SPFH_dom_sf"/>
</dbReference>
<organism evidence="4 5">
    <name type="scientific">Armadillidium nasatum</name>
    <dbReference type="NCBI Taxonomy" id="96803"/>
    <lineage>
        <taxon>Eukaryota</taxon>
        <taxon>Metazoa</taxon>
        <taxon>Ecdysozoa</taxon>
        <taxon>Arthropoda</taxon>
        <taxon>Crustacea</taxon>
        <taxon>Multicrustacea</taxon>
        <taxon>Malacostraca</taxon>
        <taxon>Eumalacostraca</taxon>
        <taxon>Peracarida</taxon>
        <taxon>Isopoda</taxon>
        <taxon>Oniscidea</taxon>
        <taxon>Crinocheta</taxon>
        <taxon>Armadillidiidae</taxon>
        <taxon>Armadillidium</taxon>
    </lineage>
</organism>
<feature type="domain" description="Band 7" evidence="3">
    <location>
        <begin position="38"/>
        <end position="174"/>
    </location>
</feature>
<proteinExistence type="inferred from homology"/>
<evidence type="ECO:0000313" key="5">
    <source>
        <dbReference type="Proteomes" id="UP000326759"/>
    </source>
</evidence>
<keyword evidence="2" id="KW-1133">Transmembrane helix</keyword>
<dbReference type="GO" id="GO:0005886">
    <property type="term" value="C:plasma membrane"/>
    <property type="evidence" value="ECO:0007669"/>
    <property type="project" value="InterPro"/>
</dbReference>
<keyword evidence="2" id="KW-0472">Membrane</keyword>
<dbReference type="Gene3D" id="3.30.479.30">
    <property type="entry name" value="Band 7 domain"/>
    <property type="match status" value="1"/>
</dbReference>
<dbReference type="Proteomes" id="UP000326759">
    <property type="component" value="Unassembled WGS sequence"/>
</dbReference>
<sequence length="174" mass="19446">MESNAEENVDENIHSCEAILTMLSFLLMLLTLPISLFFCIKVVKEYERIVIFRLGRLLREGSKGPGVVIVLPCIDTYKRVDLRTTCHENPTQEILSKDAIPVSVNTVVFYRVSNPVAAVCNVSNFEQSTKSLAASSIQKSFGEKSLMEINSGHDNVRDSLKPITDIWGAKLERV</sequence>
<dbReference type="PRINTS" id="PR00721">
    <property type="entry name" value="STOMATIN"/>
</dbReference>
<dbReference type="InterPro" id="IPR001107">
    <property type="entry name" value="Band_7"/>
</dbReference>
<comment type="caution">
    <text evidence="4">The sequence shown here is derived from an EMBL/GenBank/DDBJ whole genome shotgun (WGS) entry which is preliminary data.</text>
</comment>
<keyword evidence="5" id="KW-1185">Reference proteome</keyword>
<dbReference type="Pfam" id="PF01145">
    <property type="entry name" value="Band_7"/>
    <property type="match status" value="1"/>
</dbReference>
<dbReference type="SMART" id="SM00244">
    <property type="entry name" value="PHB"/>
    <property type="match status" value="1"/>
</dbReference>
<feature type="transmembrane region" description="Helical" evidence="2">
    <location>
        <begin position="20"/>
        <end position="43"/>
    </location>
</feature>
<dbReference type="EMBL" id="SEYY01008949">
    <property type="protein sequence ID" value="KAB7501960.1"/>
    <property type="molecule type" value="Genomic_DNA"/>
</dbReference>
<evidence type="ECO:0000256" key="2">
    <source>
        <dbReference type="SAM" id="Phobius"/>
    </source>
</evidence>
<dbReference type="OrthoDB" id="2105077at2759"/>
<dbReference type="PANTHER" id="PTHR10264:SF19">
    <property type="entry name" value="AT06885P-RELATED"/>
    <property type="match status" value="1"/>
</dbReference>
<evidence type="ECO:0000259" key="3">
    <source>
        <dbReference type="SMART" id="SM00244"/>
    </source>
</evidence>
<accession>A0A5N5TAF1</accession>
<reference evidence="4 5" key="1">
    <citation type="journal article" date="2019" name="PLoS Biol.">
        <title>Sex chromosomes control vertical transmission of feminizing Wolbachia symbionts in an isopod.</title>
        <authorList>
            <person name="Becking T."/>
            <person name="Chebbi M.A."/>
            <person name="Giraud I."/>
            <person name="Moumen B."/>
            <person name="Laverre T."/>
            <person name="Caubet Y."/>
            <person name="Peccoud J."/>
            <person name="Gilbert C."/>
            <person name="Cordaux R."/>
        </authorList>
    </citation>
    <scope>NUCLEOTIDE SEQUENCE [LARGE SCALE GENOMIC DNA]</scope>
    <source>
        <strain evidence="4">ANa2</strain>
        <tissue evidence="4">Whole body excluding digestive tract and cuticle</tissue>
    </source>
</reference>
<keyword evidence="2" id="KW-0812">Transmembrane</keyword>
<protein>
    <submittedName>
        <fullName evidence="4">Band 7 protein</fullName>
    </submittedName>
</protein>